<evidence type="ECO:0000313" key="3">
    <source>
        <dbReference type="Proteomes" id="UP000254337"/>
    </source>
</evidence>
<dbReference type="Pfam" id="PF05193">
    <property type="entry name" value="Peptidase_M16_C"/>
    <property type="match status" value="1"/>
</dbReference>
<dbReference type="GO" id="GO:0004222">
    <property type="term" value="F:metalloendopeptidase activity"/>
    <property type="evidence" value="ECO:0007669"/>
    <property type="project" value="TreeGrafter"/>
</dbReference>
<proteinExistence type="predicted"/>
<dbReference type="Pfam" id="PF08367">
    <property type="entry name" value="M16C_assoc"/>
    <property type="match status" value="1"/>
</dbReference>
<dbReference type="SUPFAM" id="SSF63411">
    <property type="entry name" value="LuxS/MPP-like metallohydrolase"/>
    <property type="match status" value="4"/>
</dbReference>
<dbReference type="GO" id="GO:0046872">
    <property type="term" value="F:metal ion binding"/>
    <property type="evidence" value="ECO:0007669"/>
    <property type="project" value="InterPro"/>
</dbReference>
<protein>
    <submittedName>
        <fullName evidence="2">Peptidase M16</fullName>
    </submittedName>
</protein>
<feature type="domain" description="Peptidase M16C associated" evidence="1">
    <location>
        <begin position="463"/>
        <end position="712"/>
    </location>
</feature>
<dbReference type="EMBL" id="CP029462">
    <property type="protein sequence ID" value="AXL20533.1"/>
    <property type="molecule type" value="Genomic_DNA"/>
</dbReference>
<sequence>MKLETGSTLHGFRVTRSVFVKELESQAYEMEHLQSGARVLYIQNEDDNKVFSISFRTTPSDSTGVPHICEHSVLCGSRKFPLKEPFVELVKGSLNTFLNAMTFPDKTMYPVASRNAVDFKNLMDVYLDAVFFPNMLTDEQVLMQEGWHYELESPDAPLTYCGVVYNEMKGVFSSPDSQLERRVMENLFPDTTYGVESGGDPDDIPNLTQEAFAAFHAKYYHPSNSYIFLYGDMDIDATLAFIDGEYLSKFTKEPIDSAIGRQAPVPSVVKTYPYGIAKEEKMEHKTLHSLTYVVDDALDPTLGLAFKVLTYVLLLSPAAPLKKALVDAGVGKDISGDFQDGLLQPLWGISVNGSDPDKQDKILPIVRRVLGDMVKEGIDKTLLEGALNRIEFTLREADFAGRPKGLIYGIRCMDSWLYDGDPLAPLAYEGALKVLRDGIETGYYERILQKYVLDNTYYALISLVPEQGLTERHDAELAEKLAAYKATLTEDDIAGIMAATEALKKRQATPDSPEALLSIPTLSRDDLEHKAERIVMHEETMGSVHICHVPDVTNGITYVNAYFDLHGITAEELPYVYLLSDILGDLDTKAHGYGELASLIDLHTGGIDSTVSAFSDRENNKNYVPVFKFKAKVLSQHIDKLVGLLKEISLDTVFTNEERLIELIEETKAGWDMDAFRRGHILVMHRVLSYTSPVEAFCNAGEFSYYQFISQIAANIGETCGEVAAKLQAVMKKIFVRAGLTIEITGSDDEKKAAAAALPQWLDAMPKGERRTELCDFVMEQKNEGIMTSGTVQYVAKGGNFRDHGYTYAGSLMVLDTILQYGYLWTKIRVQGGAYGAFTRFYDNGDMVFCSYRDPNLGSTVQAYDELADYLETFDVSEREMTKYVIGTLSRIDVPLTPSLRGDKAMNRYFTGTTPDVAQKRRDQLLATTAADIRALAPLIRSVMEDGNLCVMGGEGKIREEASLFGNLVSLPD</sequence>
<dbReference type="RefSeq" id="WP_107195681.1">
    <property type="nucleotide sequence ID" value="NZ_CP029462.1"/>
</dbReference>
<keyword evidence="3" id="KW-1185">Reference proteome</keyword>
<dbReference type="Pfam" id="PF00675">
    <property type="entry name" value="Peptidase_M16"/>
    <property type="match status" value="1"/>
</dbReference>
<dbReference type="FunFam" id="3.30.830.10:FF:000034">
    <property type="entry name" value="presequence protease 1, chloroplastic/mitochondrial"/>
    <property type="match status" value="1"/>
</dbReference>
<dbReference type="InterPro" id="IPR011249">
    <property type="entry name" value="Metalloenz_LuxS/M16"/>
</dbReference>
<name>A0A346AXE0_9FIRM</name>
<dbReference type="Gene3D" id="3.30.830.10">
    <property type="entry name" value="Metalloenzyme, LuxS/M16 peptidase-like"/>
    <property type="match status" value="4"/>
</dbReference>
<dbReference type="AlphaFoldDB" id="A0A346AXE0"/>
<evidence type="ECO:0000313" key="2">
    <source>
        <dbReference type="EMBL" id="AXL20533.1"/>
    </source>
</evidence>
<dbReference type="InterPro" id="IPR007863">
    <property type="entry name" value="Peptidase_M16_C"/>
</dbReference>
<organism evidence="2 3">
    <name type="scientific">Megasphaera stantonii</name>
    <dbReference type="NCBI Taxonomy" id="2144175"/>
    <lineage>
        <taxon>Bacteria</taxon>
        <taxon>Bacillati</taxon>
        <taxon>Bacillota</taxon>
        <taxon>Negativicutes</taxon>
        <taxon>Veillonellales</taxon>
        <taxon>Veillonellaceae</taxon>
        <taxon>Megasphaera</taxon>
    </lineage>
</organism>
<gene>
    <name evidence="2" type="ORF">DKB62_02525</name>
</gene>
<evidence type="ECO:0000259" key="1">
    <source>
        <dbReference type="SMART" id="SM01264"/>
    </source>
</evidence>
<accession>A0A346AXE0</accession>
<dbReference type="Proteomes" id="UP000254337">
    <property type="component" value="Chromosome"/>
</dbReference>
<dbReference type="InterPro" id="IPR011765">
    <property type="entry name" value="Pept_M16_N"/>
</dbReference>
<dbReference type="PANTHER" id="PTHR43016">
    <property type="entry name" value="PRESEQUENCE PROTEASE"/>
    <property type="match status" value="1"/>
</dbReference>
<dbReference type="PANTHER" id="PTHR43016:SF13">
    <property type="entry name" value="PRESEQUENCE PROTEASE, MITOCHONDRIAL"/>
    <property type="match status" value="1"/>
</dbReference>
<dbReference type="OrthoDB" id="9762027at2"/>
<reference evidence="2 3" key="1">
    <citation type="submission" date="2018-05" db="EMBL/GenBank/DDBJ databases">
        <title>Complete genome sequence of Megasphaera sp. AJH120T, isolated from the ceca of a chicken.</title>
        <authorList>
            <person name="Maki J."/>
            <person name="Looft T."/>
        </authorList>
    </citation>
    <scope>NUCLEOTIDE SEQUENCE [LARGE SCALE GENOMIC DNA]</scope>
    <source>
        <strain evidence="2 3">AJH120</strain>
    </source>
</reference>
<dbReference type="GO" id="GO:0016485">
    <property type="term" value="P:protein processing"/>
    <property type="evidence" value="ECO:0007669"/>
    <property type="project" value="TreeGrafter"/>
</dbReference>
<dbReference type="InterPro" id="IPR013578">
    <property type="entry name" value="Peptidase_M16C_assoc"/>
</dbReference>
<dbReference type="KEGG" id="meg:DKB62_02525"/>
<dbReference type="SMART" id="SM01264">
    <property type="entry name" value="M16C_associated"/>
    <property type="match status" value="1"/>
</dbReference>
<dbReference type="InterPro" id="IPR055130">
    <property type="entry name" value="PreP_C"/>
</dbReference>
<dbReference type="Pfam" id="PF22516">
    <property type="entry name" value="PreP_C"/>
    <property type="match status" value="1"/>
</dbReference>